<evidence type="ECO:0000256" key="9">
    <source>
        <dbReference type="SAM" id="SignalP"/>
    </source>
</evidence>
<evidence type="ECO:0000256" key="5">
    <source>
        <dbReference type="ARBA" id="ARBA00022702"/>
    </source>
</evidence>
<keyword evidence="4" id="KW-0964">Secreted</keyword>
<dbReference type="GO" id="GO:0006995">
    <property type="term" value="P:cellular response to nitrogen starvation"/>
    <property type="evidence" value="ECO:0007669"/>
    <property type="project" value="UniProtKB-ARBA"/>
</dbReference>
<evidence type="ECO:0000313" key="11">
    <source>
        <dbReference type="Proteomes" id="UP001634007"/>
    </source>
</evidence>
<evidence type="ECO:0000256" key="4">
    <source>
        <dbReference type="ARBA" id="ARBA00022525"/>
    </source>
</evidence>
<sequence length="96" mass="10643">MAKFCCSHLLILLLILSHQLLSAEGRKLTMKTEMECVNCSTRMSKPKSSARDHPKKKLTGEVHNLRHVTKSLDDSVDAFHPTNPGHSPGVGHSKEN</sequence>
<evidence type="ECO:0000256" key="6">
    <source>
        <dbReference type="ARBA" id="ARBA00022729"/>
    </source>
</evidence>
<comment type="similarity">
    <text evidence="2">Belongs to the C-terminally encoded plant signaling peptide (CEP) family.</text>
</comment>
<keyword evidence="11" id="KW-1185">Reference proteome</keyword>
<proteinExistence type="inferred from homology"/>
<dbReference type="PANTHER" id="PTHR33348">
    <property type="entry name" value="PRECURSOR OF CEP5"/>
    <property type="match status" value="1"/>
</dbReference>
<evidence type="ECO:0000256" key="2">
    <source>
        <dbReference type="ARBA" id="ARBA00008963"/>
    </source>
</evidence>
<evidence type="ECO:0000256" key="1">
    <source>
        <dbReference type="ARBA" id="ARBA00004271"/>
    </source>
</evidence>
<dbReference type="AlphaFoldDB" id="A0ABD3J3X7"/>
<reference evidence="10 11" key="1">
    <citation type="submission" date="2024-11" db="EMBL/GenBank/DDBJ databases">
        <title>Chromosome-level genome assembly of Eucalyptus globulus Labill. provides insights into its genome evolution.</title>
        <authorList>
            <person name="Li X."/>
        </authorList>
    </citation>
    <scope>NUCLEOTIDE SEQUENCE [LARGE SCALE GENOMIC DNA]</scope>
    <source>
        <strain evidence="10">CL2024</strain>
        <tissue evidence="10">Fresh tender leaves</tissue>
    </source>
</reference>
<evidence type="ECO:0000256" key="3">
    <source>
        <dbReference type="ARBA" id="ARBA00022523"/>
    </source>
</evidence>
<feature type="signal peptide" evidence="9">
    <location>
        <begin position="1"/>
        <end position="25"/>
    </location>
</feature>
<feature type="chain" id="PRO_5044834526" evidence="9">
    <location>
        <begin position="26"/>
        <end position="96"/>
    </location>
</feature>
<dbReference type="InterPro" id="IPR033250">
    <property type="entry name" value="CEP"/>
</dbReference>
<dbReference type="GO" id="GO:0005179">
    <property type="term" value="F:hormone activity"/>
    <property type="evidence" value="ECO:0007669"/>
    <property type="project" value="UniProtKB-KW"/>
</dbReference>
<keyword evidence="3" id="KW-0052">Apoplast</keyword>
<evidence type="ECO:0000256" key="8">
    <source>
        <dbReference type="SAM" id="MobiDB-lite"/>
    </source>
</evidence>
<dbReference type="EMBL" id="JBJKBG010000009">
    <property type="protein sequence ID" value="KAL3722172.1"/>
    <property type="molecule type" value="Genomic_DNA"/>
</dbReference>
<evidence type="ECO:0000256" key="7">
    <source>
        <dbReference type="ARBA" id="ARBA00023278"/>
    </source>
</evidence>
<comment type="subcellular location">
    <subcellularLocation>
        <location evidence="1">Secreted</location>
        <location evidence="1">Extracellular space</location>
        <location evidence="1">Apoplast</location>
    </subcellularLocation>
</comment>
<feature type="region of interest" description="Disordered" evidence="8">
    <location>
        <begin position="73"/>
        <end position="96"/>
    </location>
</feature>
<dbReference type="GO" id="GO:1902025">
    <property type="term" value="P:nitrate import"/>
    <property type="evidence" value="ECO:0007669"/>
    <property type="project" value="UniProtKB-ARBA"/>
</dbReference>
<dbReference type="GO" id="GO:0048046">
    <property type="term" value="C:apoplast"/>
    <property type="evidence" value="ECO:0007669"/>
    <property type="project" value="UniProtKB-SubCell"/>
</dbReference>
<keyword evidence="6 9" id="KW-0732">Signal</keyword>
<accession>A0ABD3J3X7</accession>
<organism evidence="10 11">
    <name type="scientific">Eucalyptus globulus</name>
    <name type="common">Tasmanian blue gum</name>
    <dbReference type="NCBI Taxonomy" id="34317"/>
    <lineage>
        <taxon>Eukaryota</taxon>
        <taxon>Viridiplantae</taxon>
        <taxon>Streptophyta</taxon>
        <taxon>Embryophyta</taxon>
        <taxon>Tracheophyta</taxon>
        <taxon>Spermatophyta</taxon>
        <taxon>Magnoliopsida</taxon>
        <taxon>eudicotyledons</taxon>
        <taxon>Gunneridae</taxon>
        <taxon>Pentapetalae</taxon>
        <taxon>rosids</taxon>
        <taxon>malvids</taxon>
        <taxon>Myrtales</taxon>
        <taxon>Myrtaceae</taxon>
        <taxon>Myrtoideae</taxon>
        <taxon>Eucalypteae</taxon>
        <taxon>Eucalyptus</taxon>
    </lineage>
</organism>
<dbReference type="Proteomes" id="UP001634007">
    <property type="component" value="Unassembled WGS sequence"/>
</dbReference>
<keyword evidence="5" id="KW-0372">Hormone</keyword>
<protein>
    <submittedName>
        <fullName evidence="10">Uncharacterized protein</fullName>
    </submittedName>
</protein>
<evidence type="ECO:0000313" key="10">
    <source>
        <dbReference type="EMBL" id="KAL3722172.1"/>
    </source>
</evidence>
<dbReference type="PANTHER" id="PTHR33348:SF3">
    <property type="entry name" value="PRECURSOR OF CEP1"/>
    <property type="match status" value="1"/>
</dbReference>
<name>A0ABD3J3X7_EUCGL</name>
<gene>
    <name evidence="10" type="ORF">ACJRO7_034525</name>
</gene>
<keyword evidence="7" id="KW-0379">Hydroxylation</keyword>
<comment type="caution">
    <text evidence="10">The sequence shown here is derived from an EMBL/GenBank/DDBJ whole genome shotgun (WGS) entry which is preliminary data.</text>
</comment>